<dbReference type="RefSeq" id="WP_047845904.1">
    <property type="nucleotide sequence ID" value="NZ_AEJF01000058.1"/>
</dbReference>
<dbReference type="Proteomes" id="UP000035963">
    <property type="component" value="Unassembled WGS sequence"/>
</dbReference>
<feature type="chain" id="PRO_5005249395" description="Purine nucleoside phosphorylase" evidence="2">
    <location>
        <begin position="24"/>
        <end position="110"/>
    </location>
</feature>
<gene>
    <name evidence="3" type="ORF">EOS_07105</name>
</gene>
<evidence type="ECO:0000313" key="4">
    <source>
        <dbReference type="Proteomes" id="UP000035963"/>
    </source>
</evidence>
<reference evidence="3 4" key="1">
    <citation type="journal article" date="2015" name="Genome Announc.">
        <title>Draft Genome Sequence of Burkholderia sp. Strain PML1(12), an Ectomycorrhizosphere-Inhabiting Bacterium with Effective Mineral-Weathering Ability.</title>
        <authorList>
            <person name="Uroz S."/>
            <person name="Oger P."/>
        </authorList>
    </citation>
    <scope>NUCLEOTIDE SEQUENCE [LARGE SCALE GENOMIC DNA]</scope>
    <source>
        <strain evidence="4">PML1(12)</strain>
    </source>
</reference>
<name>A0A0J1D2B4_9BURK</name>
<dbReference type="AlphaFoldDB" id="A0A0J1D2B4"/>
<comment type="caution">
    <text evidence="3">The sequence shown here is derived from an EMBL/GenBank/DDBJ whole genome shotgun (WGS) entry which is preliminary data.</text>
</comment>
<evidence type="ECO:0000256" key="2">
    <source>
        <dbReference type="SAM" id="SignalP"/>
    </source>
</evidence>
<dbReference type="OrthoDB" id="9099264at2"/>
<proteinExistence type="predicted"/>
<dbReference type="Pfam" id="PF13663">
    <property type="entry name" value="DUF4148"/>
    <property type="match status" value="1"/>
</dbReference>
<protein>
    <recommendedName>
        <fullName evidence="5">Purine nucleoside phosphorylase</fullName>
    </recommendedName>
</protein>
<evidence type="ECO:0008006" key="5">
    <source>
        <dbReference type="Google" id="ProtNLM"/>
    </source>
</evidence>
<evidence type="ECO:0000256" key="1">
    <source>
        <dbReference type="SAM" id="MobiDB-lite"/>
    </source>
</evidence>
<dbReference type="PATRIC" id="fig|908627.4.peg.1575"/>
<feature type="region of interest" description="Disordered" evidence="1">
    <location>
        <begin position="69"/>
        <end position="110"/>
    </location>
</feature>
<keyword evidence="4" id="KW-1185">Reference proteome</keyword>
<dbReference type="InterPro" id="IPR025421">
    <property type="entry name" value="DUF4148"/>
</dbReference>
<sequence length="110" mass="11154">MFKSLIPAVVIVSALAAPTFAFAQSTDNNGPLTRAEVKAQLVQLEKAGYNPAGDQINYPANIQAAQARVDAENGQAATSYGPSTSGTSAVGVRSSAAPAKNAPGSVFFGQ</sequence>
<dbReference type="EMBL" id="AEJF01000058">
    <property type="protein sequence ID" value="KLU26890.1"/>
    <property type="molecule type" value="Genomic_DNA"/>
</dbReference>
<evidence type="ECO:0000313" key="3">
    <source>
        <dbReference type="EMBL" id="KLU26890.1"/>
    </source>
</evidence>
<feature type="signal peptide" evidence="2">
    <location>
        <begin position="1"/>
        <end position="23"/>
    </location>
</feature>
<organism evidence="3 4">
    <name type="scientific">Caballeronia mineralivorans PML1(12)</name>
    <dbReference type="NCBI Taxonomy" id="908627"/>
    <lineage>
        <taxon>Bacteria</taxon>
        <taxon>Pseudomonadati</taxon>
        <taxon>Pseudomonadota</taxon>
        <taxon>Betaproteobacteria</taxon>
        <taxon>Burkholderiales</taxon>
        <taxon>Burkholderiaceae</taxon>
        <taxon>Caballeronia</taxon>
    </lineage>
</organism>
<accession>A0A0J1D2B4</accession>
<keyword evidence="2" id="KW-0732">Signal</keyword>
<feature type="compositionally biased region" description="Polar residues" evidence="1">
    <location>
        <begin position="75"/>
        <end position="88"/>
    </location>
</feature>